<evidence type="ECO:0000256" key="8">
    <source>
        <dbReference type="SAM" id="Phobius"/>
    </source>
</evidence>
<keyword evidence="3 8" id="KW-0812">Transmembrane</keyword>
<feature type="transmembrane region" description="Helical" evidence="8">
    <location>
        <begin position="888"/>
        <end position="909"/>
    </location>
</feature>
<dbReference type="PANTHER" id="PTHR30572:SF4">
    <property type="entry name" value="ABC TRANSPORTER PERMEASE YTRF"/>
    <property type="match status" value="1"/>
</dbReference>
<feature type="transmembrane region" description="Helical" evidence="8">
    <location>
        <begin position="929"/>
        <end position="949"/>
    </location>
</feature>
<evidence type="ECO:0000259" key="9">
    <source>
        <dbReference type="Pfam" id="PF02687"/>
    </source>
</evidence>
<comment type="subcellular location">
    <subcellularLocation>
        <location evidence="1">Cell membrane</location>
        <topology evidence="1">Multi-pass membrane protein</topology>
    </subcellularLocation>
</comment>
<keyword evidence="11" id="KW-1185">Reference proteome</keyword>
<feature type="transmembrane region" description="Helical" evidence="8">
    <location>
        <begin position="823"/>
        <end position="849"/>
    </location>
</feature>
<feature type="transmembrane region" description="Helical" evidence="8">
    <location>
        <begin position="484"/>
        <end position="503"/>
    </location>
</feature>
<gene>
    <name evidence="10" type="ORF">D7M11_13915</name>
</gene>
<evidence type="ECO:0000256" key="2">
    <source>
        <dbReference type="ARBA" id="ARBA00022475"/>
    </source>
</evidence>
<feature type="domain" description="ABC3 transporter permease C-terminal" evidence="9">
    <location>
        <begin position="311"/>
        <end position="423"/>
    </location>
</feature>
<comment type="caution">
    <text evidence="10">The sequence shown here is derived from an EMBL/GenBank/DDBJ whole genome shotgun (WGS) entry which is preliminary data.</text>
</comment>
<evidence type="ECO:0000256" key="3">
    <source>
        <dbReference type="ARBA" id="ARBA00022692"/>
    </source>
</evidence>
<dbReference type="OrthoDB" id="51951at2"/>
<sequence>MAILVMIFRKMLKNKWLELSLLFGLVLSVALVSSMPIYTEAILQRMLVKELENYQVSNGAYPLTHRTGIFLTGETPEENGKSAHEVDAYMQSASGKFNLPILQFVKERGTDTFNFVPVDKERVDATVKRNVDIVALDHFEDHVKLVDGKLPAKEPVNGVFEVLVIESALTQLKMVLGNEFVIEDERVKNPITIKPVGVVNSKDEHDLYWNTPLESYGRSFIMNYEAFEKYITDGKDITIRAGFWYFAMEYSRMNMQSIGSFIRTHQQIDNYVSNTFTSQAIKAPALGVISKYLDRQDQLRVMLWSLNVPVMIMLGFYLFMVSNLIIDRQKTEIAVLRSRGASRLQVLGSYVIEGLMLGAVAYAIGPYAGKMLTNMLGASSGFLEFVQRSALIVEVNATAYKYALYAVLFSLVMTLIPALLATRTTIVGHKQQMARMTKMSFWHKYFIDVLLLGIAIYGLQSFKRRMTDLQSLGLDSANFKVDPLLFLVPALFTLGLGLLLLRVYPLFVRLVYFIGRKLWPPSLYSTLIQVGRSSSQYSFLMVFLMITLATGLFSASAARTMNSNTLEKVKYKNGTDVILNVKWENDAPPPMMGGGDDMGAAEEEEPSAQTLPITGPKRVQYTEPPFQLYSELPGVAHAAKVFVKDDAVAQLGKASSKIKLMGVDTDDFGRTAYFKDRLLEHHFYDYLNLISTEPSAVLISRTMAEQMGLKEGDSFNLGWSNVAYKPFTVYGIVDYWPTFNPNPQAPPSGGKKPEPPKLVVGHLSYIQSALALEPYQVWIDLEDEPGAKVTFNEALNAKELPIESFVDTSYELSQAKNDPFQMAINGVMTLGFLISVVISFFGFLLYWVLSLNGRVLQYGILRAVGISFSQLIGMLITEQILTSGAAFLLGAGIGSVTSRLFVPLFQLSFNPTTQVPPFQVMFDPTDSMRLYLIVTIMILIGLCILGYLLSRIKIHQAVKLGED</sequence>
<dbReference type="AlphaFoldDB" id="A0A3B0CHJ8"/>
<name>A0A3B0CHJ8_9BACL</name>
<dbReference type="InterPro" id="IPR003838">
    <property type="entry name" value="ABC3_permease_C"/>
</dbReference>
<dbReference type="InterPro" id="IPR050250">
    <property type="entry name" value="Macrolide_Exporter_MacB"/>
</dbReference>
<evidence type="ECO:0000313" key="10">
    <source>
        <dbReference type="EMBL" id="RKN84104.1"/>
    </source>
</evidence>
<proteinExistence type="inferred from homology"/>
<protein>
    <submittedName>
        <fullName evidence="10">ABC transporter permease</fullName>
    </submittedName>
</protein>
<evidence type="ECO:0000256" key="4">
    <source>
        <dbReference type="ARBA" id="ARBA00022989"/>
    </source>
</evidence>
<evidence type="ECO:0000256" key="1">
    <source>
        <dbReference type="ARBA" id="ARBA00004651"/>
    </source>
</evidence>
<dbReference type="GO" id="GO:0022857">
    <property type="term" value="F:transmembrane transporter activity"/>
    <property type="evidence" value="ECO:0007669"/>
    <property type="project" value="TreeGrafter"/>
</dbReference>
<dbReference type="GO" id="GO:0005886">
    <property type="term" value="C:plasma membrane"/>
    <property type="evidence" value="ECO:0007669"/>
    <property type="project" value="UniProtKB-SubCell"/>
</dbReference>
<dbReference type="EMBL" id="RBAH01000009">
    <property type="protein sequence ID" value="RKN84104.1"/>
    <property type="molecule type" value="Genomic_DNA"/>
</dbReference>
<keyword evidence="2" id="KW-1003">Cell membrane</keyword>
<comment type="similarity">
    <text evidence="6">Belongs to the ABC-4 integral membrane protein family.</text>
</comment>
<evidence type="ECO:0000256" key="7">
    <source>
        <dbReference type="SAM" id="MobiDB-lite"/>
    </source>
</evidence>
<dbReference type="Proteomes" id="UP000282311">
    <property type="component" value="Unassembled WGS sequence"/>
</dbReference>
<evidence type="ECO:0000256" key="5">
    <source>
        <dbReference type="ARBA" id="ARBA00023136"/>
    </source>
</evidence>
<dbReference type="RefSeq" id="WP_120747839.1">
    <property type="nucleotide sequence ID" value="NZ_RBAH01000009.1"/>
</dbReference>
<feature type="transmembrane region" description="Helical" evidence="8">
    <location>
        <begin position="537"/>
        <end position="558"/>
    </location>
</feature>
<feature type="domain" description="ABC3 transporter permease C-terminal" evidence="9">
    <location>
        <begin position="832"/>
        <end position="953"/>
    </location>
</feature>
<feature type="transmembrane region" description="Helical" evidence="8">
    <location>
        <begin position="347"/>
        <end position="365"/>
    </location>
</feature>
<keyword evidence="5 8" id="KW-0472">Membrane</keyword>
<feature type="transmembrane region" description="Helical" evidence="8">
    <location>
        <begin position="441"/>
        <end position="459"/>
    </location>
</feature>
<feature type="region of interest" description="Disordered" evidence="7">
    <location>
        <begin position="588"/>
        <end position="612"/>
    </location>
</feature>
<feature type="transmembrane region" description="Helical" evidence="8">
    <location>
        <begin position="402"/>
        <end position="420"/>
    </location>
</feature>
<evidence type="ECO:0000313" key="11">
    <source>
        <dbReference type="Proteomes" id="UP000282311"/>
    </source>
</evidence>
<organism evidence="10 11">
    <name type="scientific">Paenibacillus ginsengarvi</name>
    <dbReference type="NCBI Taxonomy" id="400777"/>
    <lineage>
        <taxon>Bacteria</taxon>
        <taxon>Bacillati</taxon>
        <taxon>Bacillota</taxon>
        <taxon>Bacilli</taxon>
        <taxon>Bacillales</taxon>
        <taxon>Paenibacillaceae</taxon>
        <taxon>Paenibacillus</taxon>
    </lineage>
</organism>
<reference evidence="10 11" key="1">
    <citation type="journal article" date="2007" name="Int. J. Syst. Evol. Microbiol.">
        <title>Paenibacillus ginsengarvi sp. nov., isolated from soil from ginseng cultivation.</title>
        <authorList>
            <person name="Yoon M.H."/>
            <person name="Ten L.N."/>
            <person name="Im W.T."/>
        </authorList>
    </citation>
    <scope>NUCLEOTIDE SEQUENCE [LARGE SCALE GENOMIC DNA]</scope>
    <source>
        <strain evidence="10 11">KCTC 13059</strain>
    </source>
</reference>
<dbReference type="Pfam" id="PF02687">
    <property type="entry name" value="FtsX"/>
    <property type="match status" value="2"/>
</dbReference>
<dbReference type="PANTHER" id="PTHR30572">
    <property type="entry name" value="MEMBRANE COMPONENT OF TRANSPORTER-RELATED"/>
    <property type="match status" value="1"/>
</dbReference>
<keyword evidence="4 8" id="KW-1133">Transmembrane helix</keyword>
<evidence type="ECO:0000256" key="6">
    <source>
        <dbReference type="ARBA" id="ARBA00038076"/>
    </source>
</evidence>
<feature type="transmembrane region" description="Helical" evidence="8">
    <location>
        <begin position="301"/>
        <end position="326"/>
    </location>
</feature>
<accession>A0A3B0CHJ8</accession>